<name>A0A5J4LSF3_9ACTN</name>
<dbReference type="OrthoDB" id="9801055at2"/>
<dbReference type="PANTHER" id="PTHR21198">
    <property type="entry name" value="GLUTAMATE RACEMASE"/>
    <property type="match status" value="1"/>
</dbReference>
<dbReference type="SUPFAM" id="SSF53681">
    <property type="entry name" value="Aspartate/glutamate racemase"/>
    <property type="match status" value="2"/>
</dbReference>
<dbReference type="InterPro" id="IPR001920">
    <property type="entry name" value="Asp/Glu_race"/>
</dbReference>
<dbReference type="RefSeq" id="WP_086719204.1">
    <property type="nucleotide sequence ID" value="NZ_BLAG01000018.1"/>
</dbReference>
<dbReference type="GO" id="GO:0009252">
    <property type="term" value="P:peptidoglycan biosynthetic process"/>
    <property type="evidence" value="ECO:0007669"/>
    <property type="project" value="TreeGrafter"/>
</dbReference>
<dbReference type="EMBL" id="BLAG01000018">
    <property type="protein sequence ID" value="GES33355.1"/>
    <property type="molecule type" value="Genomic_DNA"/>
</dbReference>
<protein>
    <submittedName>
        <fullName evidence="2">Glutamate racemase</fullName>
    </submittedName>
</protein>
<evidence type="ECO:0000313" key="2">
    <source>
        <dbReference type="EMBL" id="GES33355.1"/>
    </source>
</evidence>
<dbReference type="GO" id="GO:0008881">
    <property type="term" value="F:glutamate racemase activity"/>
    <property type="evidence" value="ECO:0007669"/>
    <property type="project" value="TreeGrafter"/>
</dbReference>
<reference evidence="2 3" key="1">
    <citation type="submission" date="2019-10" db="EMBL/GenBank/DDBJ databases">
        <title>Whole genome shotgun sequence of Streptomyces angustmyceticus NBRC 3934.</title>
        <authorList>
            <person name="Hosoyama A."/>
            <person name="Ichikawa N."/>
            <person name="Kimura A."/>
            <person name="Kitahashi Y."/>
            <person name="Komaki H."/>
            <person name="Uohara A."/>
        </authorList>
    </citation>
    <scope>NUCLEOTIDE SEQUENCE [LARGE SCALE GENOMIC DNA]</scope>
    <source>
        <strain evidence="2 3">NBRC 3934</strain>
    </source>
</reference>
<dbReference type="AlphaFoldDB" id="A0A5J4LSF3"/>
<dbReference type="InterPro" id="IPR015942">
    <property type="entry name" value="Asp/Glu/hydantoin_racemase"/>
</dbReference>
<dbReference type="Proteomes" id="UP000325598">
    <property type="component" value="Unassembled WGS sequence"/>
</dbReference>
<dbReference type="Pfam" id="PF01177">
    <property type="entry name" value="Asp_Glu_race"/>
    <property type="match status" value="1"/>
</dbReference>
<keyword evidence="1" id="KW-0413">Isomerase</keyword>
<organism evidence="2 3">
    <name type="scientific">Streptomyces angustmyceticus</name>
    <dbReference type="NCBI Taxonomy" id="285578"/>
    <lineage>
        <taxon>Bacteria</taxon>
        <taxon>Bacillati</taxon>
        <taxon>Actinomycetota</taxon>
        <taxon>Actinomycetes</taxon>
        <taxon>Kitasatosporales</taxon>
        <taxon>Streptomycetaceae</taxon>
        <taxon>Streptomyces</taxon>
    </lineage>
</organism>
<keyword evidence="3" id="KW-1185">Reference proteome</keyword>
<proteinExistence type="predicted"/>
<dbReference type="Gene3D" id="3.40.50.1860">
    <property type="match status" value="2"/>
</dbReference>
<dbReference type="GeneID" id="96755187"/>
<evidence type="ECO:0000256" key="1">
    <source>
        <dbReference type="ARBA" id="ARBA00023235"/>
    </source>
</evidence>
<dbReference type="PROSITE" id="PS00923">
    <property type="entry name" value="ASP_GLU_RACEMASE_1"/>
    <property type="match status" value="1"/>
</dbReference>
<dbReference type="PANTHER" id="PTHR21198:SF2">
    <property type="entry name" value="GLUTAMATE RACEMASE"/>
    <property type="match status" value="1"/>
</dbReference>
<sequence>MKIALMDSGTGLLAAAAVMRRLRPDADLVLSSDPDGMPWGPRTPEDVTAHALAVARSAAAHHPDALIVACNTASVHALPALRAALEPGIPVIGTVPAIKPAAAGGGPLAIWATPATTGSPYQRDLIERFGRGVEVTGVPCPGLADAVQAADEAAIDDAIAAAAARTPRGLRSVVLGCTHYELVAERIRAALQQPGAPALVLYGSAEAVAAQALRRIGAEPAPAAAPTGALSVILSGRPAGLPAEALAFAEGRLLAGGRTDLAPDTPAGGLAHADGVAAAVRR</sequence>
<accession>A0A5J4LSF3</accession>
<gene>
    <name evidence="2" type="ORF">San01_58430</name>
</gene>
<evidence type="ECO:0000313" key="3">
    <source>
        <dbReference type="Proteomes" id="UP000325598"/>
    </source>
</evidence>
<comment type="caution">
    <text evidence="2">The sequence shown here is derived from an EMBL/GenBank/DDBJ whole genome shotgun (WGS) entry which is preliminary data.</text>
</comment>
<dbReference type="InterPro" id="IPR018187">
    <property type="entry name" value="Asp/Glu_racemase_AS_1"/>
</dbReference>